<feature type="region of interest" description="Disordered" evidence="7">
    <location>
        <begin position="433"/>
        <end position="463"/>
    </location>
</feature>
<evidence type="ECO:0000313" key="11">
    <source>
        <dbReference type="EMBL" id="UYV60992.1"/>
    </source>
</evidence>
<name>A0ABY6K025_9ARAC</name>
<feature type="domain" description="Helicase ATP-binding" evidence="9">
    <location>
        <begin position="508"/>
        <end position="678"/>
    </location>
</feature>
<dbReference type="EC" id="5.6.2.4" evidence="5"/>
<dbReference type="InterPro" id="IPR001878">
    <property type="entry name" value="Znf_CCHC"/>
</dbReference>
<keyword evidence="3" id="KW-0067">ATP-binding</keyword>
<dbReference type="SMART" id="SM00487">
    <property type="entry name" value="DEXDc"/>
    <property type="match status" value="1"/>
</dbReference>
<dbReference type="PANTHER" id="PTHR13710">
    <property type="entry name" value="DNA HELICASE RECQ FAMILY MEMBER"/>
    <property type="match status" value="1"/>
</dbReference>
<evidence type="ECO:0000259" key="10">
    <source>
        <dbReference type="PROSITE" id="PS51194"/>
    </source>
</evidence>
<feature type="compositionally biased region" description="Polar residues" evidence="7">
    <location>
        <begin position="433"/>
        <end position="450"/>
    </location>
</feature>
<evidence type="ECO:0000313" key="12">
    <source>
        <dbReference type="Proteomes" id="UP001235939"/>
    </source>
</evidence>
<keyword evidence="12" id="KW-1185">Reference proteome</keyword>
<feature type="region of interest" description="Disordered" evidence="7">
    <location>
        <begin position="214"/>
        <end position="241"/>
    </location>
</feature>
<evidence type="ECO:0000256" key="2">
    <source>
        <dbReference type="ARBA" id="ARBA00022741"/>
    </source>
</evidence>
<keyword evidence="2" id="KW-0547">Nucleotide-binding</keyword>
<dbReference type="Pfam" id="PF00270">
    <property type="entry name" value="DEAD"/>
    <property type="match status" value="1"/>
</dbReference>
<sequence>MKASLSKNPVEVLVQPWSKIKKLSLKEDLKKAPKNIREAYSRYCHLKTAENKPPSSPKRQQVDVQEEEESTFGAHLNKKQAAGKSRSGGDRDWNKTQTLYSRLRLKSLAPDLSANRLSAVKVGCAQRKTAVLGGNRQQPTPESAEDPPILSLLQAPLSKEALQEDLAPIQAKDFTIRRLATAQTKLIRPLACSLERNPSHGSVDPLWLKRCGQSMEDSGIGSQSTASSQSSQPDPLFSSAEPEIKPICQPLAINDEPRQDSSTPDVLDAVPEPTAGLGSQSTTPRMDSAQHPPTKRKLQSPEDLESSPAPKKLPRTYSSQVSTPTASFARARLEKKLESGTINENYVKVNLKKKKYVRGHKHRTGQQIKRAKWKAIQKGRSGGKKGSCFKCKKPGHWAQDCPQAGGGLLPVLEDGEEEEDGDLVTLEQAAASSSGDTAAQLVDDNSTPATQDPPVIPASQSEPEITTVVEPLYQLQEDGQPIDTPLKVSGALYKLGFEQFRAGQEEAVMRILSGQSTLAVLPTGAGKSLIYQLPAYLYAQRSRCFTLVVSPLVALMENQVLEQPPGLVAASLHSGQDPEVRRAIMEQIKNGEVQVLLTSPETLVMGGWTPPAPVAFACLDEVHCLSHSLASHFRPAYLQVLKVLKERLGVRCILGLTATGTQPAMEEVARRLGGAAIVGFDMSATPVVPANILVSVSRDPNKDQTLVELFNGPRFSQLDSILVYCTRREETERLAMFLRTSLQGSFRTVGKKKVHAWDCEAFHAGLTPYKKKQVQQKFSSGRLRVVVATVALGMGLHHAKLGGVVHYDLPASPERYVQEVGRAGRNGNPAHCHLLLSPQGWDLRELRRHVYANSVDRSTLRRLLNKVFKTCNCQEDAECPGHEVALPLEKLVEELDLREQTIMTLLSWLELAEQRWLEVKPPITAECLLRCYGGASQMAALAQKDPVVREALSGNTATGSLTFNVVDVAAKLGFEARHVKKTLKQLEWDKQGGRYRRSGFLVEFSGQAAHLVTRPGLGLEDRDAMLDHLHATVREQESHGLRCLLRLHALFHSISQSSVTDCLEATDPAHGQQLREALRTYFTVGELPELPTKFGPTPLTEEEELNLRRVVSALVGTHHDHSFTPRAVARILHGIESPQFPAVVWGRVRGTWRSCLHLDFPDVLRVAAQEMRYLRG</sequence>
<dbReference type="EMBL" id="CP092863">
    <property type="protein sequence ID" value="UYV60992.1"/>
    <property type="molecule type" value="Genomic_DNA"/>
</dbReference>
<dbReference type="InterPro" id="IPR011545">
    <property type="entry name" value="DEAD/DEAH_box_helicase_dom"/>
</dbReference>
<dbReference type="PROSITE" id="PS51192">
    <property type="entry name" value="HELICASE_ATP_BIND_1"/>
    <property type="match status" value="1"/>
</dbReference>
<reference evidence="11 12" key="1">
    <citation type="submission" date="2022-01" db="EMBL/GenBank/DDBJ databases">
        <title>A chromosomal length assembly of Cordylochernes scorpioides.</title>
        <authorList>
            <person name="Zeh D."/>
            <person name="Zeh J."/>
        </authorList>
    </citation>
    <scope>NUCLEOTIDE SEQUENCE [LARGE SCALE GENOMIC DNA]</scope>
    <source>
        <strain evidence="11">IN4F17</strain>
        <tissue evidence="11">Whole Body</tissue>
    </source>
</reference>
<dbReference type="SMART" id="SM00343">
    <property type="entry name" value="ZnF_C2HC"/>
    <property type="match status" value="1"/>
</dbReference>
<protein>
    <recommendedName>
        <fullName evidence="5">DNA 3'-5' helicase</fullName>
        <ecNumber evidence="5">5.6.2.4</ecNumber>
    </recommendedName>
</protein>
<accession>A0ABY6K025</accession>
<feature type="region of interest" description="Disordered" evidence="7">
    <location>
        <begin position="357"/>
        <end position="380"/>
    </location>
</feature>
<evidence type="ECO:0000256" key="3">
    <source>
        <dbReference type="ARBA" id="ARBA00022840"/>
    </source>
</evidence>
<dbReference type="Proteomes" id="UP001235939">
    <property type="component" value="Chromosome 01"/>
</dbReference>
<keyword evidence="6" id="KW-0479">Metal-binding</keyword>
<feature type="region of interest" description="Disordered" evidence="7">
    <location>
        <begin position="45"/>
        <end position="94"/>
    </location>
</feature>
<dbReference type="PROSITE" id="PS50158">
    <property type="entry name" value="ZF_CCHC"/>
    <property type="match status" value="1"/>
</dbReference>
<dbReference type="PANTHER" id="PTHR13710:SF108">
    <property type="entry name" value="ATP-DEPENDENT DNA HELICASE Q4"/>
    <property type="match status" value="1"/>
</dbReference>
<comment type="catalytic activity">
    <reaction evidence="4">
        <text>Couples ATP hydrolysis with the unwinding of duplex DNA by translocating in the 3'-5' direction.</text>
        <dbReference type="EC" id="5.6.2.4"/>
    </reaction>
</comment>
<evidence type="ECO:0000256" key="5">
    <source>
        <dbReference type="ARBA" id="ARBA00034808"/>
    </source>
</evidence>
<dbReference type="Gene3D" id="3.40.50.300">
    <property type="entry name" value="P-loop containing nucleotide triphosphate hydrolases"/>
    <property type="match status" value="2"/>
</dbReference>
<evidence type="ECO:0000256" key="6">
    <source>
        <dbReference type="PROSITE-ProRule" id="PRU00047"/>
    </source>
</evidence>
<dbReference type="SUPFAM" id="SSF57756">
    <property type="entry name" value="Retrovirus zinc finger-like domains"/>
    <property type="match status" value="1"/>
</dbReference>
<organism evidence="11 12">
    <name type="scientific">Cordylochernes scorpioides</name>
    <dbReference type="NCBI Taxonomy" id="51811"/>
    <lineage>
        <taxon>Eukaryota</taxon>
        <taxon>Metazoa</taxon>
        <taxon>Ecdysozoa</taxon>
        <taxon>Arthropoda</taxon>
        <taxon>Chelicerata</taxon>
        <taxon>Arachnida</taxon>
        <taxon>Pseudoscorpiones</taxon>
        <taxon>Cheliferoidea</taxon>
        <taxon>Chernetidae</taxon>
        <taxon>Cordylochernes</taxon>
    </lineage>
</organism>
<dbReference type="InterPro" id="IPR027417">
    <property type="entry name" value="P-loop_NTPase"/>
</dbReference>
<gene>
    <name evidence="11" type="ORF">LAZ67_1003021</name>
</gene>
<comment type="similarity">
    <text evidence="1">Belongs to the helicase family. RecQ subfamily.</text>
</comment>
<dbReference type="InterPro" id="IPR036875">
    <property type="entry name" value="Znf_CCHC_sf"/>
</dbReference>
<dbReference type="InterPro" id="IPR001650">
    <property type="entry name" value="Helicase_C-like"/>
</dbReference>
<dbReference type="InterPro" id="IPR014001">
    <property type="entry name" value="Helicase_ATP-bd"/>
</dbReference>
<dbReference type="PROSITE" id="PS51194">
    <property type="entry name" value="HELICASE_CTER"/>
    <property type="match status" value="1"/>
</dbReference>
<feature type="domain" description="Helicase C-terminal" evidence="10">
    <location>
        <begin position="701"/>
        <end position="892"/>
    </location>
</feature>
<evidence type="ECO:0000256" key="7">
    <source>
        <dbReference type="SAM" id="MobiDB-lite"/>
    </source>
</evidence>
<proteinExistence type="inferred from homology"/>
<feature type="domain" description="CCHC-type" evidence="8">
    <location>
        <begin position="388"/>
        <end position="403"/>
    </location>
</feature>
<keyword evidence="6" id="KW-0862">Zinc</keyword>
<dbReference type="SMART" id="SM00490">
    <property type="entry name" value="HELICc"/>
    <property type="match status" value="1"/>
</dbReference>
<dbReference type="Pfam" id="PF00098">
    <property type="entry name" value="zf-CCHC"/>
    <property type="match status" value="1"/>
</dbReference>
<feature type="region of interest" description="Disordered" evidence="7">
    <location>
        <begin position="254"/>
        <end position="327"/>
    </location>
</feature>
<feature type="compositionally biased region" description="Low complexity" evidence="7">
    <location>
        <begin position="222"/>
        <end position="232"/>
    </location>
</feature>
<dbReference type="Gene3D" id="4.10.60.10">
    <property type="entry name" value="Zinc finger, CCHC-type"/>
    <property type="match status" value="1"/>
</dbReference>
<evidence type="ECO:0000256" key="1">
    <source>
        <dbReference type="ARBA" id="ARBA00005446"/>
    </source>
</evidence>
<feature type="compositionally biased region" description="Polar residues" evidence="7">
    <location>
        <begin position="316"/>
        <end position="326"/>
    </location>
</feature>
<evidence type="ECO:0000259" key="9">
    <source>
        <dbReference type="PROSITE" id="PS51192"/>
    </source>
</evidence>
<dbReference type="SUPFAM" id="SSF52540">
    <property type="entry name" value="P-loop containing nucleoside triphosphate hydrolases"/>
    <property type="match status" value="1"/>
</dbReference>
<dbReference type="Pfam" id="PF00271">
    <property type="entry name" value="Helicase_C"/>
    <property type="match status" value="1"/>
</dbReference>
<keyword evidence="6" id="KW-0863">Zinc-finger</keyword>
<evidence type="ECO:0000259" key="8">
    <source>
        <dbReference type="PROSITE" id="PS50158"/>
    </source>
</evidence>
<evidence type="ECO:0000256" key="4">
    <source>
        <dbReference type="ARBA" id="ARBA00034617"/>
    </source>
</evidence>